<dbReference type="SUPFAM" id="SSF53613">
    <property type="entry name" value="Ribokinase-like"/>
    <property type="match status" value="1"/>
</dbReference>
<evidence type="ECO:0000313" key="5">
    <source>
        <dbReference type="Proteomes" id="UP000265800"/>
    </source>
</evidence>
<evidence type="ECO:0000256" key="1">
    <source>
        <dbReference type="ARBA" id="ARBA00022679"/>
    </source>
</evidence>
<name>A0A399F3B1_9DEIN</name>
<keyword evidence="2 4" id="KW-0418">Kinase</keyword>
<dbReference type="CDD" id="cd01166">
    <property type="entry name" value="KdgK"/>
    <property type="match status" value="1"/>
</dbReference>
<dbReference type="PANTHER" id="PTHR10584">
    <property type="entry name" value="SUGAR KINASE"/>
    <property type="match status" value="1"/>
</dbReference>
<sequence>MSNPRPLLALGDLTWDVLAKPDTLLLPGGDTTGRVLLMGGGSAANVAVWAARVGYPSAFLGAVGRDRFGEFAVQELEAEGVSSHIVWKPHTPTGVILVLIDAAGQRSMLTSQGADFELRPEELPSQTIQQAGHLHITAWSLFTDPPRAAALRAVGTAQEAGLSVSFDPASFQMIREIGREEFRRLTRGLSPDFVLPNLDEGQALTGARHPEDVLEALRGLYPKAMVLLKLADKGALILDGERLIRLEATQDQPVDATGAGDSFCGAFLGHYLRSYDPLAAGQLAVQVAGWVIARFGARPPADTELQERIARYGYRAPA</sequence>
<dbReference type="PANTHER" id="PTHR10584:SF167">
    <property type="entry name" value="PFKB DOMAIN PROTEIN"/>
    <property type="match status" value="1"/>
</dbReference>
<evidence type="ECO:0000313" key="4">
    <source>
        <dbReference type="EMBL" id="RIH89759.1"/>
    </source>
</evidence>
<dbReference type="Pfam" id="PF00294">
    <property type="entry name" value="PfkB"/>
    <property type="match status" value="1"/>
</dbReference>
<dbReference type="Gene3D" id="3.40.1190.20">
    <property type="match status" value="1"/>
</dbReference>
<dbReference type="InterPro" id="IPR011611">
    <property type="entry name" value="PfkB_dom"/>
</dbReference>
<evidence type="ECO:0000256" key="2">
    <source>
        <dbReference type="ARBA" id="ARBA00022777"/>
    </source>
</evidence>
<evidence type="ECO:0000259" key="3">
    <source>
        <dbReference type="Pfam" id="PF00294"/>
    </source>
</evidence>
<gene>
    <name evidence="4" type="primary">kdgK_1</name>
    <name evidence="4" type="ORF">Mlute_00274</name>
</gene>
<dbReference type="EC" id="2.7.1.45" evidence="4"/>
<accession>A0A399F3B1</accession>
<organism evidence="4 5">
    <name type="scientific">Meiothermus luteus</name>
    <dbReference type="NCBI Taxonomy" id="2026184"/>
    <lineage>
        <taxon>Bacteria</taxon>
        <taxon>Thermotogati</taxon>
        <taxon>Deinococcota</taxon>
        <taxon>Deinococci</taxon>
        <taxon>Thermales</taxon>
        <taxon>Thermaceae</taxon>
        <taxon>Meiothermus</taxon>
    </lineage>
</organism>
<proteinExistence type="predicted"/>
<dbReference type="Proteomes" id="UP000265800">
    <property type="component" value="Unassembled WGS sequence"/>
</dbReference>
<dbReference type="OrthoDB" id="9813569at2"/>
<protein>
    <submittedName>
        <fullName evidence="4">2-dehydro-3-deoxygluconokinase</fullName>
        <ecNumber evidence="4">2.7.1.45</ecNumber>
    </submittedName>
</protein>
<dbReference type="InterPro" id="IPR029056">
    <property type="entry name" value="Ribokinase-like"/>
</dbReference>
<keyword evidence="5" id="KW-1185">Reference proteome</keyword>
<reference evidence="4 5" key="1">
    <citation type="submission" date="2018-08" db="EMBL/GenBank/DDBJ databases">
        <title>Meiothermus luteus KCTC 52599 genome sequencing project.</title>
        <authorList>
            <person name="Da Costa M.S."/>
            <person name="Albuquerque L."/>
            <person name="Raposo P."/>
            <person name="Froufe H.J.C."/>
            <person name="Barroso C.S."/>
            <person name="Egas C."/>
        </authorList>
    </citation>
    <scope>NUCLEOTIDE SEQUENCE [LARGE SCALE GENOMIC DNA]</scope>
    <source>
        <strain evidence="4 5">KCTC 52599</strain>
    </source>
</reference>
<dbReference type="GO" id="GO:0008673">
    <property type="term" value="F:2-dehydro-3-deoxygluconokinase activity"/>
    <property type="evidence" value="ECO:0007669"/>
    <property type="project" value="UniProtKB-EC"/>
</dbReference>
<keyword evidence="1 4" id="KW-0808">Transferase</keyword>
<dbReference type="EMBL" id="QWKZ01000004">
    <property type="protein sequence ID" value="RIH89759.1"/>
    <property type="molecule type" value="Genomic_DNA"/>
</dbReference>
<dbReference type="RefSeq" id="WP_119358981.1">
    <property type="nucleotide sequence ID" value="NZ_QWKZ01000004.1"/>
</dbReference>
<dbReference type="AlphaFoldDB" id="A0A399F3B1"/>
<feature type="domain" description="Carbohydrate kinase PfkB" evidence="3">
    <location>
        <begin position="11"/>
        <end position="303"/>
    </location>
</feature>
<comment type="caution">
    <text evidence="4">The sequence shown here is derived from an EMBL/GenBank/DDBJ whole genome shotgun (WGS) entry which is preliminary data.</text>
</comment>